<comment type="caution">
    <text evidence="1">The sequence shown here is derived from an EMBL/GenBank/DDBJ whole genome shotgun (WGS) entry which is preliminary data.</text>
</comment>
<organism evidence="1 2">
    <name type="scientific">Streptomyces luteolifulvus</name>
    <dbReference type="NCBI Taxonomy" id="2615112"/>
    <lineage>
        <taxon>Bacteria</taxon>
        <taxon>Bacillati</taxon>
        <taxon>Actinomycetota</taxon>
        <taxon>Actinomycetes</taxon>
        <taxon>Kitasatosporales</taxon>
        <taxon>Streptomycetaceae</taxon>
        <taxon>Streptomyces</taxon>
    </lineage>
</organism>
<reference evidence="1 2" key="1">
    <citation type="submission" date="2019-09" db="EMBL/GenBank/DDBJ databases">
        <title>Screening of Novel Bioactive Compounds from Soil-Associated.</title>
        <authorList>
            <person name="Zhao S."/>
        </authorList>
    </citation>
    <scope>NUCLEOTIDE SEQUENCE [LARGE SCALE GENOMIC DNA]</scope>
    <source>
        <strain evidence="1 2">HIT-DPA4</strain>
    </source>
</reference>
<accession>A0A6H9V670</accession>
<dbReference type="EMBL" id="VZRB01000003">
    <property type="protein sequence ID" value="KAB1149242.1"/>
    <property type="molecule type" value="Genomic_DNA"/>
</dbReference>
<dbReference type="Proteomes" id="UP000442707">
    <property type="component" value="Unassembled WGS sequence"/>
</dbReference>
<proteinExistence type="predicted"/>
<gene>
    <name evidence="1" type="ORF">F7R91_05645</name>
</gene>
<protein>
    <submittedName>
        <fullName evidence="1">Uncharacterized protein</fullName>
    </submittedName>
</protein>
<name>A0A6H9V670_9ACTN</name>
<dbReference type="AlphaFoldDB" id="A0A6H9V670"/>
<keyword evidence="2" id="KW-1185">Reference proteome</keyword>
<sequence>MTTPTVIALGDDRDTKFIVQTVPTSEGTCSHKHDSCGKPGVVAVRNTIDQQHPKEVSTLRVTLCADHQDDAARMHELWVADAREFQDPVKRAEFLASAGVTD</sequence>
<dbReference type="RefSeq" id="WP_150945110.1">
    <property type="nucleotide sequence ID" value="NZ_VZRB01000003.1"/>
</dbReference>
<evidence type="ECO:0000313" key="1">
    <source>
        <dbReference type="EMBL" id="KAB1149242.1"/>
    </source>
</evidence>
<evidence type="ECO:0000313" key="2">
    <source>
        <dbReference type="Proteomes" id="UP000442707"/>
    </source>
</evidence>